<name>M6GSG6_LEPIR</name>
<evidence type="ECO:0000313" key="1">
    <source>
        <dbReference type="EMBL" id="EMM81856.1"/>
    </source>
</evidence>
<dbReference type="SUPFAM" id="SSF82714">
    <property type="entry name" value="Multidrug efflux transporter AcrB TolC docking domain, DN and DC subdomains"/>
    <property type="match status" value="1"/>
</dbReference>
<gene>
    <name evidence="1" type="ORF">LEP1GSC037_3139</name>
</gene>
<organism evidence="1 2">
    <name type="scientific">Leptospira interrogans str. 2006001854</name>
    <dbReference type="NCBI Taxonomy" id="1001590"/>
    <lineage>
        <taxon>Bacteria</taxon>
        <taxon>Pseudomonadati</taxon>
        <taxon>Spirochaetota</taxon>
        <taxon>Spirochaetia</taxon>
        <taxon>Leptospirales</taxon>
        <taxon>Leptospiraceae</taxon>
        <taxon>Leptospira</taxon>
    </lineage>
</organism>
<sequence>MEARFNELLEGSRADISVRILGKDLNTLLDLQNSLKDILHNIPGAAEVELDPIMALRKSTVVDIIPDPFKLKYYNISLPLFNSAVESSMSGFELGGYYEEEVRFPIKIWLSEEFRNHESEISNIGIGTEDGGMIPIKLLASIEKKKKS</sequence>
<dbReference type="GO" id="GO:0042910">
    <property type="term" value="F:xenobiotic transmembrane transporter activity"/>
    <property type="evidence" value="ECO:0007669"/>
    <property type="project" value="TreeGrafter"/>
</dbReference>
<dbReference type="AlphaFoldDB" id="M6GSG6"/>
<dbReference type="EMBL" id="AFLW02000103">
    <property type="protein sequence ID" value="EMM81856.1"/>
    <property type="molecule type" value="Genomic_DNA"/>
</dbReference>
<dbReference type="Gene3D" id="3.30.70.1440">
    <property type="entry name" value="Multidrug efflux transporter AcrB pore domain"/>
    <property type="match status" value="1"/>
</dbReference>
<evidence type="ECO:0000313" key="2">
    <source>
        <dbReference type="Proteomes" id="UP000012128"/>
    </source>
</evidence>
<accession>M6GSG6</accession>
<dbReference type="InterPro" id="IPR001036">
    <property type="entry name" value="Acrflvin-R"/>
</dbReference>
<reference evidence="1 2" key="1">
    <citation type="submission" date="2013-01" db="EMBL/GenBank/DDBJ databases">
        <authorList>
            <person name="Harkins D.M."/>
            <person name="Durkin A.S."/>
            <person name="Brinkac L.M."/>
            <person name="Haft D.H."/>
            <person name="Selengut J.D."/>
            <person name="Sanka R."/>
            <person name="DePew J."/>
            <person name="Purushe J."/>
            <person name="Hospenthal D.R."/>
            <person name="Murray C.K."/>
            <person name="Pimentel G."/>
            <person name="Wasfy M."/>
            <person name="Parker T."/>
            <person name="Miller R.S."/>
            <person name="Vinetz J.M."/>
            <person name="Sutton G.G."/>
            <person name="Nierman W.C."/>
            <person name="Fouts D.E."/>
        </authorList>
    </citation>
    <scope>NUCLEOTIDE SEQUENCE [LARGE SCALE GENOMIC DNA]</scope>
    <source>
        <strain evidence="1 2">2006001854</strain>
    </source>
</reference>
<comment type="caution">
    <text evidence="1">The sequence shown here is derived from an EMBL/GenBank/DDBJ whole genome shotgun (WGS) entry which is preliminary data.</text>
</comment>
<dbReference type="Proteomes" id="UP000012128">
    <property type="component" value="Unassembled WGS sequence"/>
</dbReference>
<dbReference type="InterPro" id="IPR027463">
    <property type="entry name" value="AcrB_DN_DC_subdom"/>
</dbReference>
<dbReference type="Pfam" id="PF00873">
    <property type="entry name" value="ACR_tran"/>
    <property type="match status" value="1"/>
</dbReference>
<dbReference type="Gene3D" id="3.30.2090.10">
    <property type="entry name" value="Multidrug efflux transporter AcrB TolC docking domain, DN and DC subdomains"/>
    <property type="match status" value="1"/>
</dbReference>
<proteinExistence type="predicted"/>
<dbReference type="GO" id="GO:0005886">
    <property type="term" value="C:plasma membrane"/>
    <property type="evidence" value="ECO:0007669"/>
    <property type="project" value="TreeGrafter"/>
</dbReference>
<dbReference type="PANTHER" id="PTHR32063:SF24">
    <property type="entry name" value="CATION EFFLUX SYSTEM (ACRB_ACRD_ACRF FAMILY)"/>
    <property type="match status" value="1"/>
</dbReference>
<dbReference type="PANTHER" id="PTHR32063">
    <property type="match status" value="1"/>
</dbReference>
<protein>
    <submittedName>
        <fullName evidence="1">RND transporter, Hydrophobe/Amphiphile Efflux-1 (HAE1)/Heavy Metal Efflux (HME) family, permease protein</fullName>
    </submittedName>
</protein>